<reference evidence="2" key="1">
    <citation type="submission" date="2021-10" db="EMBL/GenBank/DDBJ databases">
        <authorList>
            <person name="Dean J.D."/>
            <person name="Kim M.K."/>
            <person name="Newey C.N."/>
            <person name="Stoker T.S."/>
            <person name="Thompson D.W."/>
            <person name="Grose J.H."/>
        </authorList>
    </citation>
    <scope>NUCLEOTIDE SEQUENCE</scope>
    <source>
        <strain evidence="2">BT635</strain>
    </source>
</reference>
<keyword evidence="3" id="KW-1185">Reference proteome</keyword>
<evidence type="ECO:0000313" key="2">
    <source>
        <dbReference type="EMBL" id="MCB2377276.1"/>
    </source>
</evidence>
<keyword evidence="1" id="KW-1133">Transmembrane helix</keyword>
<feature type="transmembrane region" description="Helical" evidence="1">
    <location>
        <begin position="36"/>
        <end position="54"/>
    </location>
</feature>
<accession>A0ABS8AA47</accession>
<comment type="caution">
    <text evidence="2">The sequence shown here is derived from an EMBL/GenBank/DDBJ whole genome shotgun (WGS) entry which is preliminary data.</text>
</comment>
<sequence length="339" mass="37978">MLRRFLLDPDRSGLFYLLLFIALIAAALFVDHAFDAHYSVIGSVASFLGLFTAFQSWKAAHEASRNADQALAQMQQVTRETQALAQSNHLIDQQIRLAVTTISDATRELHKGYQPVLAEVAEFLEKAAGSEYMAIMTDTAAIGKLFLGCQPQQPHRDLHALTDRIHELLLDRVRDAREFYLASLAAEDQPGCFPPAGEANSLFTHFAQPVWQHLRPGEPLPEPDWDKHRRLHGATLRQVQDTFELFSEHAAQKAAGIGPLLPLSVLPLQLFLRVDVDAPEPFRALVIFVGQYNLNRLSEARAMHTADPELVRTFLSMFESIAGLDGHAGYQQLRQQWPL</sequence>
<keyword evidence="1" id="KW-0472">Membrane</keyword>
<evidence type="ECO:0000256" key="1">
    <source>
        <dbReference type="SAM" id="Phobius"/>
    </source>
</evidence>
<keyword evidence="1" id="KW-0812">Transmembrane</keyword>
<feature type="transmembrane region" description="Helical" evidence="1">
    <location>
        <begin position="12"/>
        <end position="30"/>
    </location>
</feature>
<gene>
    <name evidence="2" type="ORF">LGH70_06760</name>
</gene>
<protein>
    <submittedName>
        <fullName evidence="2">Uncharacterized protein</fullName>
    </submittedName>
</protein>
<dbReference type="Proteomes" id="UP001165297">
    <property type="component" value="Unassembled WGS sequence"/>
</dbReference>
<dbReference type="RefSeq" id="WP_226183937.1">
    <property type="nucleotide sequence ID" value="NZ_JAJADQ010000003.1"/>
</dbReference>
<organism evidence="2 3">
    <name type="scientific">Hymenobacter nitidus</name>
    <dbReference type="NCBI Taxonomy" id="2880929"/>
    <lineage>
        <taxon>Bacteria</taxon>
        <taxon>Pseudomonadati</taxon>
        <taxon>Bacteroidota</taxon>
        <taxon>Cytophagia</taxon>
        <taxon>Cytophagales</taxon>
        <taxon>Hymenobacteraceae</taxon>
        <taxon>Hymenobacter</taxon>
    </lineage>
</organism>
<name>A0ABS8AA47_9BACT</name>
<evidence type="ECO:0000313" key="3">
    <source>
        <dbReference type="Proteomes" id="UP001165297"/>
    </source>
</evidence>
<proteinExistence type="predicted"/>
<dbReference type="EMBL" id="JAJADQ010000003">
    <property type="protein sequence ID" value="MCB2377276.1"/>
    <property type="molecule type" value="Genomic_DNA"/>
</dbReference>